<dbReference type="Proteomes" id="UP000308549">
    <property type="component" value="Unassembled WGS sequence"/>
</dbReference>
<gene>
    <name evidence="10" type="ORF">B0A50_03853</name>
</gene>
<feature type="domain" description="FAD-binding FR-type" evidence="9">
    <location>
        <begin position="327"/>
        <end position="469"/>
    </location>
</feature>
<feature type="transmembrane region" description="Helical" evidence="8">
    <location>
        <begin position="57"/>
        <end position="75"/>
    </location>
</feature>
<dbReference type="CDD" id="cd06186">
    <property type="entry name" value="NOX_Duox_like_FAD_NADP"/>
    <property type="match status" value="1"/>
</dbReference>
<evidence type="ECO:0000256" key="5">
    <source>
        <dbReference type="ARBA" id="ARBA00023065"/>
    </source>
</evidence>
<evidence type="ECO:0000256" key="8">
    <source>
        <dbReference type="SAM" id="Phobius"/>
    </source>
</evidence>
<comment type="caution">
    <text evidence="10">The sequence shown here is derived from an EMBL/GenBank/DDBJ whole genome shotgun (WGS) entry which is preliminary data.</text>
</comment>
<keyword evidence="6 8" id="KW-0472">Membrane</keyword>
<dbReference type="InterPro" id="IPR013130">
    <property type="entry name" value="Fe3_Rdtase_TM_dom"/>
</dbReference>
<evidence type="ECO:0000259" key="9">
    <source>
        <dbReference type="PROSITE" id="PS51384"/>
    </source>
</evidence>
<protein>
    <recommendedName>
        <fullName evidence="9">FAD-binding FR-type domain-containing protein</fullName>
    </recommendedName>
</protein>
<dbReference type="Pfam" id="PF01794">
    <property type="entry name" value="Ferric_reduct"/>
    <property type="match status" value="1"/>
</dbReference>
<dbReference type="GO" id="GO:0015677">
    <property type="term" value="P:copper ion import"/>
    <property type="evidence" value="ECO:0007669"/>
    <property type="project" value="TreeGrafter"/>
</dbReference>
<feature type="transmembrane region" description="Helical" evidence="8">
    <location>
        <begin position="239"/>
        <end position="262"/>
    </location>
</feature>
<keyword evidence="4 8" id="KW-1133">Transmembrane helix</keyword>
<dbReference type="GO" id="GO:0005886">
    <property type="term" value="C:plasma membrane"/>
    <property type="evidence" value="ECO:0007669"/>
    <property type="project" value="TreeGrafter"/>
</dbReference>
<dbReference type="EMBL" id="NAJL01000018">
    <property type="protein sequence ID" value="TKA28386.1"/>
    <property type="molecule type" value="Genomic_DNA"/>
</dbReference>
<dbReference type="PANTHER" id="PTHR32361">
    <property type="entry name" value="FERRIC/CUPRIC REDUCTASE TRANSMEMBRANE COMPONENT"/>
    <property type="match status" value="1"/>
</dbReference>
<keyword evidence="2" id="KW-0813">Transport</keyword>
<dbReference type="GO" id="GO:0006826">
    <property type="term" value="P:iron ion transport"/>
    <property type="evidence" value="ECO:0007669"/>
    <property type="project" value="TreeGrafter"/>
</dbReference>
<keyword evidence="5" id="KW-0406">Ion transport</keyword>
<feature type="region of interest" description="Disordered" evidence="7">
    <location>
        <begin position="83"/>
        <end position="112"/>
    </location>
</feature>
<dbReference type="PANTHER" id="PTHR32361:SF28">
    <property type="entry name" value="FRP1P"/>
    <property type="match status" value="1"/>
</dbReference>
<evidence type="ECO:0000256" key="7">
    <source>
        <dbReference type="SAM" id="MobiDB-lite"/>
    </source>
</evidence>
<comment type="subcellular location">
    <subcellularLocation>
        <location evidence="1">Membrane</location>
        <topology evidence="1">Multi-pass membrane protein</topology>
    </subcellularLocation>
</comment>
<sequence length="469" mass="53525">MDPSPEQQWRDMLLTAAHASQYASQGIATLSVDEEQSEIRPRLVEGLLYSSEFIKTYQIALCVVVLAFTISHWYGKLVSTRQTSKDGGYPNRNDDVLRSRASSGTLEGNTTPLELGKGDERSLLLSKRPEYAKTSQAQRGWRRLRAMGMYQPRPIPVVNKTLPSNLTTMLVLSLLSLNLFYAFYNIEWELPLAFIWSDRSALLLVSNLPWLYIVAANNQPLEFLTGYSYEQLNILHRRLGELVCLLAVLHGTGMLLAWYCFFQPTGQTIWQFFCHPLVWHGLVAFFCYEILYFTSLASFRQRWYELFLGSHIMLQLGGLVFLYLHHRNAKPCVLISVAIIVLDRWMLRKSVKSRFVQVDLKIMEDGDTMLLSADWPLNPCRATGWNSIFAFGVKNGWKPTKHVFISMPTLGAGHNFQFHPFTIASAAPESDQEHAWFSLIIRAHDGFTRQLLNYAHNHASANVRVDGPL</sequence>
<dbReference type="GO" id="GO:0000293">
    <property type="term" value="F:ferric-chelate reductase activity"/>
    <property type="evidence" value="ECO:0007669"/>
    <property type="project" value="TreeGrafter"/>
</dbReference>
<evidence type="ECO:0000256" key="1">
    <source>
        <dbReference type="ARBA" id="ARBA00004141"/>
    </source>
</evidence>
<feature type="transmembrane region" description="Helical" evidence="8">
    <location>
        <begin position="303"/>
        <end position="322"/>
    </location>
</feature>
<evidence type="ECO:0000313" key="11">
    <source>
        <dbReference type="Proteomes" id="UP000308549"/>
    </source>
</evidence>
<dbReference type="InterPro" id="IPR017927">
    <property type="entry name" value="FAD-bd_FR_type"/>
</dbReference>
<evidence type="ECO:0000313" key="10">
    <source>
        <dbReference type="EMBL" id="TKA28386.1"/>
    </source>
</evidence>
<dbReference type="Pfam" id="PF08022">
    <property type="entry name" value="FAD_binding_8"/>
    <property type="match status" value="1"/>
</dbReference>
<keyword evidence="11" id="KW-1185">Reference proteome</keyword>
<evidence type="ECO:0000256" key="4">
    <source>
        <dbReference type="ARBA" id="ARBA00022989"/>
    </source>
</evidence>
<evidence type="ECO:0000256" key="6">
    <source>
        <dbReference type="ARBA" id="ARBA00023136"/>
    </source>
</evidence>
<feature type="transmembrane region" description="Helical" evidence="8">
    <location>
        <begin position="268"/>
        <end position="291"/>
    </location>
</feature>
<dbReference type="InterPro" id="IPR013112">
    <property type="entry name" value="FAD-bd_8"/>
</dbReference>
<dbReference type="InterPro" id="IPR051410">
    <property type="entry name" value="Ferric/Cupric_Reductase"/>
</dbReference>
<dbReference type="OrthoDB" id="17725at2759"/>
<evidence type="ECO:0000256" key="3">
    <source>
        <dbReference type="ARBA" id="ARBA00022692"/>
    </source>
</evidence>
<organism evidence="10 11">
    <name type="scientific">Salinomyces thailandicus</name>
    <dbReference type="NCBI Taxonomy" id="706561"/>
    <lineage>
        <taxon>Eukaryota</taxon>
        <taxon>Fungi</taxon>
        <taxon>Dikarya</taxon>
        <taxon>Ascomycota</taxon>
        <taxon>Pezizomycotina</taxon>
        <taxon>Dothideomycetes</taxon>
        <taxon>Dothideomycetidae</taxon>
        <taxon>Mycosphaerellales</taxon>
        <taxon>Teratosphaeriaceae</taxon>
        <taxon>Salinomyces</taxon>
    </lineage>
</organism>
<keyword evidence="3 8" id="KW-0812">Transmembrane</keyword>
<dbReference type="AlphaFoldDB" id="A0A4U0U1Y5"/>
<dbReference type="GO" id="GO:0006879">
    <property type="term" value="P:intracellular iron ion homeostasis"/>
    <property type="evidence" value="ECO:0007669"/>
    <property type="project" value="TreeGrafter"/>
</dbReference>
<evidence type="ECO:0000256" key="2">
    <source>
        <dbReference type="ARBA" id="ARBA00022448"/>
    </source>
</evidence>
<proteinExistence type="predicted"/>
<feature type="compositionally biased region" description="Polar residues" evidence="7">
    <location>
        <begin position="100"/>
        <end position="112"/>
    </location>
</feature>
<reference evidence="10 11" key="1">
    <citation type="submission" date="2017-03" db="EMBL/GenBank/DDBJ databases">
        <title>Genomes of endolithic fungi from Antarctica.</title>
        <authorList>
            <person name="Coleine C."/>
            <person name="Masonjones S."/>
            <person name="Stajich J.E."/>
        </authorList>
    </citation>
    <scope>NUCLEOTIDE SEQUENCE [LARGE SCALE GENOMIC DNA]</scope>
    <source>
        <strain evidence="10 11">CCFEE 6315</strain>
    </source>
</reference>
<accession>A0A4U0U1Y5</accession>
<dbReference type="PROSITE" id="PS51384">
    <property type="entry name" value="FAD_FR"/>
    <property type="match status" value="1"/>
</dbReference>
<name>A0A4U0U1Y5_9PEZI</name>